<dbReference type="InterPro" id="IPR011990">
    <property type="entry name" value="TPR-like_helical_dom_sf"/>
</dbReference>
<feature type="domain" description="HTH cro/C1-type" evidence="1">
    <location>
        <begin position="10"/>
        <end position="63"/>
    </location>
</feature>
<dbReference type="Gene3D" id="1.10.260.40">
    <property type="entry name" value="lambda repressor-like DNA-binding domains"/>
    <property type="match status" value="1"/>
</dbReference>
<reference evidence="2 3" key="1">
    <citation type="submission" date="2019-02" db="EMBL/GenBank/DDBJ databases">
        <title>Sequencing the genomes of 1000 actinobacteria strains.</title>
        <authorList>
            <person name="Klenk H.-P."/>
        </authorList>
    </citation>
    <scope>NUCLEOTIDE SEQUENCE [LARGE SCALE GENOMIC DNA]</scope>
    <source>
        <strain evidence="2 3">DSM 45162</strain>
    </source>
</reference>
<dbReference type="SUPFAM" id="SSF47413">
    <property type="entry name" value="lambda repressor-like DNA-binding domains"/>
    <property type="match status" value="1"/>
</dbReference>
<gene>
    <name evidence="2" type="ORF">EV385_3364</name>
</gene>
<dbReference type="Proteomes" id="UP000292564">
    <property type="component" value="Unassembled WGS sequence"/>
</dbReference>
<evidence type="ECO:0000259" key="1">
    <source>
        <dbReference type="PROSITE" id="PS50943"/>
    </source>
</evidence>
<dbReference type="EMBL" id="SHKY01000001">
    <property type="protein sequence ID" value="RZU51534.1"/>
    <property type="molecule type" value="Genomic_DNA"/>
</dbReference>
<dbReference type="SMART" id="SM00530">
    <property type="entry name" value="HTH_XRE"/>
    <property type="match status" value="1"/>
</dbReference>
<dbReference type="GO" id="GO:0003677">
    <property type="term" value="F:DNA binding"/>
    <property type="evidence" value="ECO:0007669"/>
    <property type="project" value="InterPro"/>
</dbReference>
<dbReference type="Pfam" id="PF13443">
    <property type="entry name" value="HTH_26"/>
    <property type="match status" value="1"/>
</dbReference>
<sequence>MPQVQPNERLAAFMRSAGVSRKALARLVGTDHTNVGRWLGGTRPRLATARRIADALSTRVGRTVSLQEIGLSASEPFPAETGIAYAETADETIGTVSRIWQADIDEIPQLMTVPPNGGAWSEASLGWLVRPESESIPRRNKGSRIGRSDIEAVRATAEMFAEMDNRFGGGHARRSLIQYLSTDVKPMLAGRYESDTGKALFSATAEALLLAAWMSYDSGIHGLAQRYFIQALRLAQAADDILLAGSILDAMSHQATFLGRTKEAANLARAARTGTRGHATATLTAHFHAMEARALAIGGDSVGAQRALSEAVRVFERRKPGVDPDWISYFDDAELSAEFGHCFRDLGRGGDAMTYAEHALANAGASARSDFFVTMVRAAGELHGKDVEAACATLAGALVLARQVKSARCAEYVKQFRAALVPFEHLAVVRELEAEHGGHHLWIASAA</sequence>
<accession>A0A4Q7ZLP8</accession>
<organism evidence="2 3">
    <name type="scientific">Krasilnikovia cinnamomea</name>
    <dbReference type="NCBI Taxonomy" id="349313"/>
    <lineage>
        <taxon>Bacteria</taxon>
        <taxon>Bacillati</taxon>
        <taxon>Actinomycetota</taxon>
        <taxon>Actinomycetes</taxon>
        <taxon>Micromonosporales</taxon>
        <taxon>Micromonosporaceae</taxon>
        <taxon>Krasilnikovia</taxon>
    </lineage>
</organism>
<dbReference type="InterPro" id="IPR001387">
    <property type="entry name" value="Cro/C1-type_HTH"/>
</dbReference>
<evidence type="ECO:0000313" key="2">
    <source>
        <dbReference type="EMBL" id="RZU51534.1"/>
    </source>
</evidence>
<dbReference type="InterPro" id="IPR010982">
    <property type="entry name" value="Lambda_DNA-bd_dom_sf"/>
</dbReference>
<dbReference type="RefSeq" id="WP_130510288.1">
    <property type="nucleotide sequence ID" value="NZ_SHKY01000001.1"/>
</dbReference>
<dbReference type="SUPFAM" id="SSF48452">
    <property type="entry name" value="TPR-like"/>
    <property type="match status" value="1"/>
</dbReference>
<keyword evidence="3" id="KW-1185">Reference proteome</keyword>
<dbReference type="PROSITE" id="PS50943">
    <property type="entry name" value="HTH_CROC1"/>
    <property type="match status" value="1"/>
</dbReference>
<evidence type="ECO:0000313" key="3">
    <source>
        <dbReference type="Proteomes" id="UP000292564"/>
    </source>
</evidence>
<name>A0A4Q7ZLP8_9ACTN</name>
<dbReference type="CDD" id="cd00093">
    <property type="entry name" value="HTH_XRE"/>
    <property type="match status" value="1"/>
</dbReference>
<dbReference type="OrthoDB" id="3213425at2"/>
<comment type="caution">
    <text evidence="2">The sequence shown here is derived from an EMBL/GenBank/DDBJ whole genome shotgun (WGS) entry which is preliminary data.</text>
</comment>
<protein>
    <recommendedName>
        <fullName evidence="1">HTH cro/C1-type domain-containing protein</fullName>
    </recommendedName>
</protein>
<proteinExistence type="predicted"/>
<dbReference type="AlphaFoldDB" id="A0A4Q7ZLP8"/>